<gene>
    <name evidence="1" type="ORF">FTUN_1394</name>
</gene>
<dbReference type="AlphaFoldDB" id="A0A6M5YKK7"/>
<reference evidence="2" key="1">
    <citation type="submission" date="2020-05" db="EMBL/GenBank/DDBJ databases">
        <title>Frigoriglobus tundricola gen. nov., sp. nov., a psychrotolerant cellulolytic planctomycete of the family Gemmataceae with two divergent copies of 16S rRNA gene.</title>
        <authorList>
            <person name="Kulichevskaya I.S."/>
            <person name="Ivanova A.A."/>
            <person name="Naumoff D.G."/>
            <person name="Beletsky A.V."/>
            <person name="Rijpstra W.I.C."/>
            <person name="Sinninghe Damste J.S."/>
            <person name="Mardanov A.V."/>
            <person name="Ravin N.V."/>
            <person name="Dedysh S.N."/>
        </authorList>
    </citation>
    <scope>NUCLEOTIDE SEQUENCE [LARGE SCALE GENOMIC DNA]</scope>
    <source>
        <strain evidence="2">PL17</strain>
    </source>
</reference>
<proteinExistence type="predicted"/>
<evidence type="ECO:0000313" key="2">
    <source>
        <dbReference type="Proteomes" id="UP000503447"/>
    </source>
</evidence>
<protein>
    <submittedName>
        <fullName evidence="1">Uncharacterized protein</fullName>
    </submittedName>
</protein>
<organism evidence="1 2">
    <name type="scientific">Frigoriglobus tundricola</name>
    <dbReference type="NCBI Taxonomy" id="2774151"/>
    <lineage>
        <taxon>Bacteria</taxon>
        <taxon>Pseudomonadati</taxon>
        <taxon>Planctomycetota</taxon>
        <taxon>Planctomycetia</taxon>
        <taxon>Gemmatales</taxon>
        <taxon>Gemmataceae</taxon>
        <taxon>Frigoriglobus</taxon>
    </lineage>
</organism>
<dbReference type="EMBL" id="CP053452">
    <property type="protein sequence ID" value="QJW93880.1"/>
    <property type="molecule type" value="Genomic_DNA"/>
</dbReference>
<dbReference type="KEGG" id="ftj:FTUN_1394"/>
<evidence type="ECO:0000313" key="1">
    <source>
        <dbReference type="EMBL" id="QJW93880.1"/>
    </source>
</evidence>
<sequence length="74" mass="7744">MSNRFRPQLSLLETREVPASITAHFANGMNGFGEFSTPAGVDPTQASQTLPVTDLSMTVSIPGSTTGGLALTVY</sequence>
<dbReference type="Proteomes" id="UP000503447">
    <property type="component" value="Chromosome"/>
</dbReference>
<keyword evidence="2" id="KW-1185">Reference proteome</keyword>
<name>A0A6M5YKK7_9BACT</name>
<accession>A0A6M5YKK7</accession>